<keyword evidence="6 11" id="KW-0067">ATP-binding</keyword>
<evidence type="ECO:0000256" key="7">
    <source>
        <dbReference type="ARBA" id="ARBA00022958"/>
    </source>
</evidence>
<dbReference type="HAMAP" id="MF_00276">
    <property type="entry name" value="KdpC"/>
    <property type="match status" value="1"/>
</dbReference>
<name>A0A7W7K277_9SPHN</name>
<evidence type="ECO:0000256" key="5">
    <source>
        <dbReference type="ARBA" id="ARBA00022741"/>
    </source>
</evidence>
<comment type="function">
    <text evidence="11">Part of the high-affinity ATP-driven potassium transport (or Kdp) system, which catalyzes the hydrolysis of ATP coupled with the electrogenic transport of potassium into the cytoplasm. This subunit acts as a catalytic chaperone that increases the ATP-binding affinity of the ATP-hydrolyzing subunit KdpB by the formation of a transient KdpB/KdpC/ATP ternary complex.</text>
</comment>
<dbReference type="InterPro" id="IPR003820">
    <property type="entry name" value="KdpC"/>
</dbReference>
<evidence type="ECO:0000256" key="12">
    <source>
        <dbReference type="SAM" id="MobiDB-lite"/>
    </source>
</evidence>
<keyword evidence="8 11" id="KW-1133">Transmembrane helix</keyword>
<dbReference type="PANTHER" id="PTHR30042:SF2">
    <property type="entry name" value="POTASSIUM-TRANSPORTING ATPASE KDPC SUBUNIT"/>
    <property type="match status" value="1"/>
</dbReference>
<evidence type="ECO:0000256" key="9">
    <source>
        <dbReference type="ARBA" id="ARBA00023065"/>
    </source>
</evidence>
<keyword evidence="9 11" id="KW-0406">Ion transport</keyword>
<keyword evidence="3 11" id="KW-0633">Potassium transport</keyword>
<evidence type="ECO:0000313" key="13">
    <source>
        <dbReference type="EMBL" id="MBB4839696.1"/>
    </source>
</evidence>
<feature type="compositionally biased region" description="Polar residues" evidence="12">
    <location>
        <begin position="82"/>
        <end position="95"/>
    </location>
</feature>
<dbReference type="GO" id="GO:0005524">
    <property type="term" value="F:ATP binding"/>
    <property type="evidence" value="ECO:0007669"/>
    <property type="project" value="UniProtKB-UniRule"/>
</dbReference>
<dbReference type="EMBL" id="JACHLN010000002">
    <property type="protein sequence ID" value="MBB4839696.1"/>
    <property type="molecule type" value="Genomic_DNA"/>
</dbReference>
<comment type="subcellular location">
    <subcellularLocation>
        <location evidence="11">Cell membrane</location>
        <topology evidence="11">Single-pass membrane protein</topology>
    </subcellularLocation>
</comment>
<keyword evidence="2 11" id="KW-1003">Cell membrane</keyword>
<dbReference type="Pfam" id="PF02669">
    <property type="entry name" value="KdpC"/>
    <property type="match status" value="1"/>
</dbReference>
<dbReference type="GO" id="GO:0005886">
    <property type="term" value="C:plasma membrane"/>
    <property type="evidence" value="ECO:0007669"/>
    <property type="project" value="UniProtKB-SubCell"/>
</dbReference>
<evidence type="ECO:0000256" key="8">
    <source>
        <dbReference type="ARBA" id="ARBA00022989"/>
    </source>
</evidence>
<keyword evidence="14" id="KW-1185">Reference proteome</keyword>
<reference evidence="13 14" key="1">
    <citation type="submission" date="2020-08" db="EMBL/GenBank/DDBJ databases">
        <title>Functional genomics of gut bacteria from endangered species of beetles.</title>
        <authorList>
            <person name="Carlos-Shanley C."/>
        </authorList>
    </citation>
    <scope>NUCLEOTIDE SEQUENCE [LARGE SCALE GENOMIC DNA]</scope>
    <source>
        <strain evidence="13 14">S00224</strain>
    </source>
</reference>
<dbReference type="RefSeq" id="WP_184168013.1">
    <property type="nucleotide sequence ID" value="NZ_JACHLN010000002.1"/>
</dbReference>
<evidence type="ECO:0000256" key="11">
    <source>
        <dbReference type="HAMAP-Rule" id="MF_00276"/>
    </source>
</evidence>
<gene>
    <name evidence="11" type="primary">kdpC</name>
    <name evidence="13" type="ORF">HNP52_002765</name>
</gene>
<comment type="similarity">
    <text evidence="11">Belongs to the KdpC family.</text>
</comment>
<comment type="subunit">
    <text evidence="11">The system is composed of three essential subunits: KdpA, KdpB and KdpC.</text>
</comment>
<keyword evidence="10 11" id="KW-0472">Membrane</keyword>
<sequence>MLKDFTTALRPALVLTLLFAALLGIAYPAALTGIGQVAFPHQANGSLIEENGQVRGSELLGQNFASPGYFHGRLSAAGANGNDPTASAGSNLGPASQTLSDRVAKDIAATRTTPGNSVPADLVTTSASGLDPEISPEAAFYQVDRVAKARGLSVEKVRAIVNGHVEQPLLGFLGEPRVNVLALNRDLDKRVASGAKAAE</sequence>
<evidence type="ECO:0000313" key="14">
    <source>
        <dbReference type="Proteomes" id="UP000575241"/>
    </source>
</evidence>
<organism evidence="13 14">
    <name type="scientific">Sphingomonas kyeonggiensis</name>
    <dbReference type="NCBI Taxonomy" id="1268553"/>
    <lineage>
        <taxon>Bacteria</taxon>
        <taxon>Pseudomonadati</taxon>
        <taxon>Pseudomonadota</taxon>
        <taxon>Alphaproteobacteria</taxon>
        <taxon>Sphingomonadales</taxon>
        <taxon>Sphingomonadaceae</taxon>
        <taxon>Sphingomonas</taxon>
    </lineage>
</organism>
<evidence type="ECO:0000256" key="3">
    <source>
        <dbReference type="ARBA" id="ARBA00022538"/>
    </source>
</evidence>
<evidence type="ECO:0000256" key="1">
    <source>
        <dbReference type="ARBA" id="ARBA00022448"/>
    </source>
</evidence>
<keyword evidence="5 11" id="KW-0547">Nucleotide-binding</keyword>
<keyword evidence="7 11" id="KW-0630">Potassium</keyword>
<dbReference type="GO" id="GO:0008556">
    <property type="term" value="F:P-type potassium transmembrane transporter activity"/>
    <property type="evidence" value="ECO:0007669"/>
    <property type="project" value="InterPro"/>
</dbReference>
<evidence type="ECO:0000256" key="4">
    <source>
        <dbReference type="ARBA" id="ARBA00022692"/>
    </source>
</evidence>
<comment type="caution">
    <text evidence="13">The sequence shown here is derived from an EMBL/GenBank/DDBJ whole genome shotgun (WGS) entry which is preliminary data.</text>
</comment>
<evidence type="ECO:0000256" key="6">
    <source>
        <dbReference type="ARBA" id="ARBA00022840"/>
    </source>
</evidence>
<dbReference type="PIRSF" id="PIRSF001296">
    <property type="entry name" value="K_ATPase_KdpC"/>
    <property type="match status" value="1"/>
</dbReference>
<keyword evidence="1 11" id="KW-0813">Transport</keyword>
<accession>A0A7W7K277</accession>
<evidence type="ECO:0000256" key="2">
    <source>
        <dbReference type="ARBA" id="ARBA00022475"/>
    </source>
</evidence>
<dbReference type="Proteomes" id="UP000575241">
    <property type="component" value="Unassembled WGS sequence"/>
</dbReference>
<proteinExistence type="inferred from homology"/>
<dbReference type="PANTHER" id="PTHR30042">
    <property type="entry name" value="POTASSIUM-TRANSPORTING ATPASE C CHAIN"/>
    <property type="match status" value="1"/>
</dbReference>
<feature type="region of interest" description="Disordered" evidence="12">
    <location>
        <begin position="75"/>
        <end position="95"/>
    </location>
</feature>
<keyword evidence="4 11" id="KW-0812">Transmembrane</keyword>
<dbReference type="NCBIfam" id="NF001454">
    <property type="entry name" value="PRK00315.1"/>
    <property type="match status" value="1"/>
</dbReference>
<protein>
    <recommendedName>
        <fullName evidence="11">Potassium-transporting ATPase KdpC subunit</fullName>
    </recommendedName>
    <alternativeName>
        <fullName evidence="11">ATP phosphohydrolase [potassium-transporting] C chain</fullName>
    </alternativeName>
    <alternativeName>
        <fullName evidence="11">Potassium-binding and translocating subunit C</fullName>
    </alternativeName>
    <alternativeName>
        <fullName evidence="11">Potassium-translocating ATPase C chain</fullName>
    </alternativeName>
</protein>
<dbReference type="AlphaFoldDB" id="A0A7W7K277"/>
<dbReference type="NCBIfam" id="TIGR00681">
    <property type="entry name" value="kdpC"/>
    <property type="match status" value="1"/>
</dbReference>
<evidence type="ECO:0000256" key="10">
    <source>
        <dbReference type="ARBA" id="ARBA00023136"/>
    </source>
</evidence>